<evidence type="ECO:0000313" key="1">
    <source>
        <dbReference type="EMBL" id="VDG70494.1"/>
    </source>
</evidence>
<dbReference type="RefSeq" id="WP_125147998.1">
    <property type="nucleotide sequence ID" value="NZ_UYIN01000001.1"/>
</dbReference>
<reference evidence="1 2" key="1">
    <citation type="submission" date="2018-11" db="EMBL/GenBank/DDBJ databases">
        <authorList>
            <consortium name="Pathogen Informatics"/>
        </authorList>
    </citation>
    <scope>NUCLEOTIDE SEQUENCE [LARGE SCALE GENOMIC DNA]</scope>
    <source>
        <strain evidence="1 2">NCTC10913</strain>
    </source>
</reference>
<keyword evidence="2" id="KW-1185">Reference proteome</keyword>
<gene>
    <name evidence="1" type="ORF">NCTC10913_01176</name>
</gene>
<comment type="caution">
    <text evidence="1">The sequence shown here is derived from an EMBL/GenBank/DDBJ whole genome shotgun (WGS) entry which is preliminary data.</text>
</comment>
<organism evidence="1 2">
    <name type="scientific">Clostridium carnis</name>
    <dbReference type="NCBI Taxonomy" id="1530"/>
    <lineage>
        <taxon>Bacteria</taxon>
        <taxon>Bacillati</taxon>
        <taxon>Bacillota</taxon>
        <taxon>Clostridia</taxon>
        <taxon>Eubacteriales</taxon>
        <taxon>Clostridiaceae</taxon>
        <taxon>Clostridium</taxon>
    </lineage>
</organism>
<accession>A0ABY6SS33</accession>
<name>A0ABY6SS33_9CLOT</name>
<sequence>MNTIELNKRDLRNIRKNLKSLMEQTTQQYKELNIPLTEEGYTLLENAMLEALKRIKIKNKQKYTPKKYRH</sequence>
<protein>
    <submittedName>
        <fullName evidence="1">Uncharacterized protein</fullName>
    </submittedName>
</protein>
<evidence type="ECO:0000313" key="2">
    <source>
        <dbReference type="Proteomes" id="UP000277570"/>
    </source>
</evidence>
<dbReference type="Proteomes" id="UP000277570">
    <property type="component" value="Unassembled WGS sequence"/>
</dbReference>
<proteinExistence type="predicted"/>
<dbReference type="EMBL" id="UYIN01000001">
    <property type="protein sequence ID" value="VDG70494.1"/>
    <property type="molecule type" value="Genomic_DNA"/>
</dbReference>